<keyword evidence="3" id="KW-1185">Reference proteome</keyword>
<sequence length="97" mass="10670">MSVFLLCVLFANFCFNSCEAQCRASTATWPYGTSWASTIQPALSTSWTGSMALIRKSRLAGDLLLSLLLITMNPGRTRLGRACRIHRVAFKAALINK</sequence>
<evidence type="ECO:0000313" key="2">
    <source>
        <dbReference type="EMBL" id="KZP30657.1"/>
    </source>
</evidence>
<reference evidence="2 3" key="1">
    <citation type="journal article" date="2016" name="Mol. Biol. Evol.">
        <title>Comparative Genomics of Early-Diverging Mushroom-Forming Fungi Provides Insights into the Origins of Lignocellulose Decay Capabilities.</title>
        <authorList>
            <person name="Nagy L.G."/>
            <person name="Riley R."/>
            <person name="Tritt A."/>
            <person name="Adam C."/>
            <person name="Daum C."/>
            <person name="Floudas D."/>
            <person name="Sun H."/>
            <person name="Yadav J.S."/>
            <person name="Pangilinan J."/>
            <person name="Larsson K.H."/>
            <person name="Matsuura K."/>
            <person name="Barry K."/>
            <person name="Labutti K."/>
            <person name="Kuo R."/>
            <person name="Ohm R.A."/>
            <person name="Bhattacharya S.S."/>
            <person name="Shirouzu T."/>
            <person name="Yoshinaga Y."/>
            <person name="Martin F.M."/>
            <person name="Grigoriev I.V."/>
            <person name="Hibbett D.S."/>
        </authorList>
    </citation>
    <scope>NUCLEOTIDE SEQUENCE [LARGE SCALE GENOMIC DNA]</scope>
    <source>
        <strain evidence="2 3">CBS 109695</strain>
    </source>
</reference>
<feature type="chain" id="PRO_5007880080" description="Secreted protein" evidence="1">
    <location>
        <begin position="21"/>
        <end position="97"/>
    </location>
</feature>
<proteinExistence type="predicted"/>
<protein>
    <recommendedName>
        <fullName evidence="4">Secreted protein</fullName>
    </recommendedName>
</protein>
<feature type="signal peptide" evidence="1">
    <location>
        <begin position="1"/>
        <end position="20"/>
    </location>
</feature>
<name>A0A166TIT4_9AGAM</name>
<accession>A0A166TIT4</accession>
<evidence type="ECO:0008006" key="4">
    <source>
        <dbReference type="Google" id="ProtNLM"/>
    </source>
</evidence>
<gene>
    <name evidence="2" type="ORF">FIBSPDRAFT_91537</name>
</gene>
<dbReference type="Proteomes" id="UP000076532">
    <property type="component" value="Unassembled WGS sequence"/>
</dbReference>
<dbReference type="AlphaFoldDB" id="A0A166TIT4"/>
<evidence type="ECO:0000313" key="3">
    <source>
        <dbReference type="Proteomes" id="UP000076532"/>
    </source>
</evidence>
<organism evidence="2 3">
    <name type="scientific">Athelia psychrophila</name>
    <dbReference type="NCBI Taxonomy" id="1759441"/>
    <lineage>
        <taxon>Eukaryota</taxon>
        <taxon>Fungi</taxon>
        <taxon>Dikarya</taxon>
        <taxon>Basidiomycota</taxon>
        <taxon>Agaricomycotina</taxon>
        <taxon>Agaricomycetes</taxon>
        <taxon>Agaricomycetidae</taxon>
        <taxon>Atheliales</taxon>
        <taxon>Atheliaceae</taxon>
        <taxon>Athelia</taxon>
    </lineage>
</organism>
<keyword evidence="1" id="KW-0732">Signal</keyword>
<evidence type="ECO:0000256" key="1">
    <source>
        <dbReference type="SAM" id="SignalP"/>
    </source>
</evidence>
<dbReference type="EMBL" id="KV417492">
    <property type="protein sequence ID" value="KZP30657.1"/>
    <property type="molecule type" value="Genomic_DNA"/>
</dbReference>